<evidence type="ECO:0000313" key="1">
    <source>
        <dbReference type="EMBL" id="GIP17290.1"/>
    </source>
</evidence>
<keyword evidence="2" id="KW-1185">Reference proteome</keyword>
<accession>A0A919YQ02</accession>
<dbReference type="EMBL" id="BOSE01000005">
    <property type="protein sequence ID" value="GIP17290.1"/>
    <property type="molecule type" value="Genomic_DNA"/>
</dbReference>
<dbReference type="AlphaFoldDB" id="A0A919YQ02"/>
<evidence type="ECO:0000313" key="2">
    <source>
        <dbReference type="Proteomes" id="UP000683139"/>
    </source>
</evidence>
<dbReference type="Proteomes" id="UP000683139">
    <property type="component" value="Unassembled WGS sequence"/>
</dbReference>
<proteinExistence type="predicted"/>
<gene>
    <name evidence="1" type="ORF">J40TS1_29320</name>
</gene>
<organism evidence="1 2">
    <name type="scientific">Paenibacillus montaniterrae</name>
    <dbReference type="NCBI Taxonomy" id="429341"/>
    <lineage>
        <taxon>Bacteria</taxon>
        <taxon>Bacillati</taxon>
        <taxon>Bacillota</taxon>
        <taxon>Bacilli</taxon>
        <taxon>Bacillales</taxon>
        <taxon>Paenibacillaceae</taxon>
        <taxon>Paenibacillus</taxon>
    </lineage>
</organism>
<sequence>MINIDSTGTIFQLAENHIYMVQFQIVLSCESGDTISAYLQYSTDQQNWNDYGPGYTLDDWNNNTINFATLSSSALITGGQYIRLYVDITVPVTLYYNSGPSATISIMALT</sequence>
<reference evidence="1" key="1">
    <citation type="submission" date="2021-03" db="EMBL/GenBank/DDBJ databases">
        <title>Antimicrobial resistance genes in bacteria isolated from Japanese honey, and their potential for conferring macrolide and lincosamide resistance in the American foulbrood pathogen Paenibacillus larvae.</title>
        <authorList>
            <person name="Okamoto M."/>
            <person name="Kumagai M."/>
            <person name="Kanamori H."/>
            <person name="Takamatsu D."/>
        </authorList>
    </citation>
    <scope>NUCLEOTIDE SEQUENCE</scope>
    <source>
        <strain evidence="1">J40TS1</strain>
    </source>
</reference>
<name>A0A919YQ02_9BACL</name>
<protein>
    <submittedName>
        <fullName evidence="1">Uncharacterized protein</fullName>
    </submittedName>
</protein>
<comment type="caution">
    <text evidence="1">The sequence shown here is derived from an EMBL/GenBank/DDBJ whole genome shotgun (WGS) entry which is preliminary data.</text>
</comment>